<name>A0ACC1YH74_MELAZ</name>
<keyword evidence="2" id="KW-1185">Reference proteome</keyword>
<evidence type="ECO:0000313" key="2">
    <source>
        <dbReference type="Proteomes" id="UP001164539"/>
    </source>
</evidence>
<comment type="caution">
    <text evidence="1">The sequence shown here is derived from an EMBL/GenBank/DDBJ whole genome shotgun (WGS) entry which is preliminary data.</text>
</comment>
<proteinExistence type="predicted"/>
<dbReference type="Proteomes" id="UP001164539">
    <property type="component" value="Chromosome 3"/>
</dbReference>
<dbReference type="EMBL" id="CM051396">
    <property type="protein sequence ID" value="KAJ4723141.1"/>
    <property type="molecule type" value="Genomic_DNA"/>
</dbReference>
<sequence length="1376" mass="158644">MGDLQVVGGIKKLNNQNYNMWSTCMESYLQGQDLWEIVGGSEITPPQDSTALKKWKVKAGKAMFAIKTTVEEDMLEHIRDADTPKKAWDTFAALFSKKNDTRLQLLENELLSIAQGEKTISQYFNKVKSICREISELDHTSKISESRMRRIIIHGLKPEYRSFIAAVQGWPIQPSLVDLENLLADQEALAKQMARVSLKTEDQALFINKRKGRPQQQNNKGLKDDRSKRQQEGDFQSGGAQQNRRRKSQQVQGYRQSKGHCFVCGKQGHYARECRFRKKPIEGNMVSSNYLEENNSEEEWDVEASCAIVERQEESALVAIIPERIDYENDWIVDSGCSNHMTGNKEKLQNATEYKGGRVVVTANNSRLPIANIGKTVIQPRFSLSQVQLQDVYHVPGMKKNLLSVAQLTSSGNYVLFSPNDVKVYRNIKISGTPTMEGRRLESVYVMSAESAYVEKTRKNETADLWHARLGHVGYKKLKVMMKKTMLKGLPQLDIREDTVCAGCQYGKAHQLPYKESRFRAEKPLQLIHSDVFGPVKQPSISGHRYMVTFIDDFSRYVWTFFMKEKSETFTKFKEFKEKVEGELGRKIQCLRTDNGGEYTSNEFSQYLQRCQIRHQLTCPSTPQQNGVAERKNRHLAEICRSMLHAKNVPGKFWAECMRTAAHVINRLPQARLRFTSPFEKLWKVKPTVSHFRVFGCICYVFVPDHLRSKFDKKAIRCIFVGYDSQRKGWRCCDPTTGRCYTSRNVVFDEASSWWTPQKEESPDSKEIEEKVKQQVREQECEVRQSPKTTQEQSSEEEEIEPTREVQSPWQSGVYQRISEEERPSQLEDVEEETSPQPSVRRSTRQRKPNPKYANAVLEEDISVKEPETFEEAVQHKEWRNAMEEEILALKQNETWDLVPKSQEIKPITCKWVYKIKRRPDGSVERYKARLVARGFSQQYGLDYDETFSPVAKITTVRVLIALAASKSWKLWQMDVKNAFLHGELDREIYMEQPKGFECKERSHYVCKLKKALYGLKQAPRAWYGKIAEFLVQSGYSVSSADSSLFVKKQDGRLAIVLVYVDDLIITGDNEGEIRQTRRNLSVRFQMKELGELKHFLGLEVERTDEGLFLCQQKYTKDLLKKFGMLECKPVLTPIEANSNLCAEEGKDLEDTTMYRRLVGSLIYLTLTRPDIAYAVGITSRYMEKPRKLHLEAVRRILRYVKGTIDLGLLYKKNQENKIVGYCDADYAGCRDTRRSTTGYVFNFGSTAVSWSSKRQPTVSLSTTEAEYRASAMAAQESTWLMQLMKDLHQPIGKVVELFCDNQSAIRLAENPVFHARTKHVEVHYHFVREKVLKGEIKMKYISTEEQVADMLTKGLNASKVEEFRTQLGMIKREVN</sequence>
<protein>
    <submittedName>
        <fullName evidence="1">Retrovirus-related Pol polyprotein from transposon TNT 1-94</fullName>
    </submittedName>
</protein>
<evidence type="ECO:0000313" key="1">
    <source>
        <dbReference type="EMBL" id="KAJ4723141.1"/>
    </source>
</evidence>
<gene>
    <name evidence="1" type="ORF">OWV82_006550</name>
</gene>
<organism evidence="1 2">
    <name type="scientific">Melia azedarach</name>
    <name type="common">Chinaberry tree</name>
    <dbReference type="NCBI Taxonomy" id="155640"/>
    <lineage>
        <taxon>Eukaryota</taxon>
        <taxon>Viridiplantae</taxon>
        <taxon>Streptophyta</taxon>
        <taxon>Embryophyta</taxon>
        <taxon>Tracheophyta</taxon>
        <taxon>Spermatophyta</taxon>
        <taxon>Magnoliopsida</taxon>
        <taxon>eudicotyledons</taxon>
        <taxon>Gunneridae</taxon>
        <taxon>Pentapetalae</taxon>
        <taxon>rosids</taxon>
        <taxon>malvids</taxon>
        <taxon>Sapindales</taxon>
        <taxon>Meliaceae</taxon>
        <taxon>Melia</taxon>
    </lineage>
</organism>
<reference evidence="1 2" key="1">
    <citation type="journal article" date="2023" name="Science">
        <title>Complex scaffold remodeling in plant triterpene biosynthesis.</title>
        <authorList>
            <person name="De La Pena R."/>
            <person name="Hodgson H."/>
            <person name="Liu J.C."/>
            <person name="Stephenson M.J."/>
            <person name="Martin A.C."/>
            <person name="Owen C."/>
            <person name="Harkess A."/>
            <person name="Leebens-Mack J."/>
            <person name="Jimenez L.E."/>
            <person name="Osbourn A."/>
            <person name="Sattely E.S."/>
        </authorList>
    </citation>
    <scope>NUCLEOTIDE SEQUENCE [LARGE SCALE GENOMIC DNA]</scope>
    <source>
        <strain evidence="2">cv. JPN11</strain>
        <tissue evidence="1">Leaf</tissue>
    </source>
</reference>
<accession>A0ACC1YH74</accession>